<dbReference type="AlphaFoldDB" id="A0A409W8K2"/>
<gene>
    <name evidence="1" type="ORF">CVT26_005434</name>
</gene>
<evidence type="ECO:0000313" key="1">
    <source>
        <dbReference type="EMBL" id="PPQ74833.1"/>
    </source>
</evidence>
<proteinExistence type="predicted"/>
<sequence length="201" mass="22025">MAPHIATLSGQGLSDVVTGYIASIGIYDLSAIWTVRAFIAFCKFQGGIWMLGWTHSPHAALCGSVIGLEVACYRAQQDAVCAIPHTETWKQWPEEQPLVTSNTDNHHRHESGGALHTEFAARQRIGVQSPFGAPRLRRSFPVLVTVSVPPFIRMIFLHARSFVSSTPSSLLPAVQPPDQPLATSRFKAVIKCLQQTARVMP</sequence>
<accession>A0A409W8K2</accession>
<name>A0A409W8K2_9AGAR</name>
<keyword evidence="2" id="KW-1185">Reference proteome</keyword>
<dbReference type="Proteomes" id="UP000284706">
    <property type="component" value="Unassembled WGS sequence"/>
</dbReference>
<dbReference type="EMBL" id="NHYE01005310">
    <property type="protein sequence ID" value="PPQ74833.1"/>
    <property type="molecule type" value="Genomic_DNA"/>
</dbReference>
<dbReference type="InParanoid" id="A0A409W8K2"/>
<reference evidence="1 2" key="1">
    <citation type="journal article" date="2018" name="Evol. Lett.">
        <title>Horizontal gene cluster transfer increased hallucinogenic mushroom diversity.</title>
        <authorList>
            <person name="Reynolds H.T."/>
            <person name="Vijayakumar V."/>
            <person name="Gluck-Thaler E."/>
            <person name="Korotkin H.B."/>
            <person name="Matheny P.B."/>
            <person name="Slot J.C."/>
        </authorList>
    </citation>
    <scope>NUCLEOTIDE SEQUENCE [LARGE SCALE GENOMIC DNA]</scope>
    <source>
        <strain evidence="1 2">SRW20</strain>
    </source>
</reference>
<comment type="caution">
    <text evidence="1">The sequence shown here is derived from an EMBL/GenBank/DDBJ whole genome shotgun (WGS) entry which is preliminary data.</text>
</comment>
<evidence type="ECO:0000313" key="2">
    <source>
        <dbReference type="Proteomes" id="UP000284706"/>
    </source>
</evidence>
<protein>
    <submittedName>
        <fullName evidence="1">Uncharacterized protein</fullName>
    </submittedName>
</protein>
<organism evidence="1 2">
    <name type="scientific">Gymnopilus dilepis</name>
    <dbReference type="NCBI Taxonomy" id="231916"/>
    <lineage>
        <taxon>Eukaryota</taxon>
        <taxon>Fungi</taxon>
        <taxon>Dikarya</taxon>
        <taxon>Basidiomycota</taxon>
        <taxon>Agaricomycotina</taxon>
        <taxon>Agaricomycetes</taxon>
        <taxon>Agaricomycetidae</taxon>
        <taxon>Agaricales</taxon>
        <taxon>Agaricineae</taxon>
        <taxon>Hymenogastraceae</taxon>
        <taxon>Gymnopilus</taxon>
    </lineage>
</organism>